<dbReference type="Gene3D" id="2.20.25.110">
    <property type="entry name" value="S-adenosyl-L-methionine-dependent methyltransferases"/>
    <property type="match status" value="1"/>
</dbReference>
<evidence type="ECO:0000313" key="4">
    <source>
        <dbReference type="Proteomes" id="UP000023541"/>
    </source>
</evidence>
<dbReference type="STRING" id="1317122.ATO12_14960"/>
<dbReference type="GO" id="GO:0016740">
    <property type="term" value="F:transferase activity"/>
    <property type="evidence" value="ECO:0007669"/>
    <property type="project" value="UniProtKB-KW"/>
</dbReference>
<dbReference type="RefSeq" id="WP_034241725.1">
    <property type="nucleotide sequence ID" value="NZ_AQRA01000004.1"/>
</dbReference>
<evidence type="ECO:0000313" key="3">
    <source>
        <dbReference type="EMBL" id="EZH74167.1"/>
    </source>
</evidence>
<reference evidence="3 4" key="1">
    <citation type="submission" date="2014-04" db="EMBL/GenBank/DDBJ databases">
        <title>Aquimarina sp. 22II-S11-z7 Genome Sequencing.</title>
        <authorList>
            <person name="Lai Q."/>
        </authorList>
    </citation>
    <scope>NUCLEOTIDE SEQUENCE [LARGE SCALE GENOMIC DNA]</scope>
    <source>
        <strain evidence="3 4">22II-S11-z7</strain>
    </source>
</reference>
<dbReference type="InterPro" id="IPR029063">
    <property type="entry name" value="SAM-dependent_MTases_sf"/>
</dbReference>
<dbReference type="AlphaFoldDB" id="A0A023BVV7"/>
<evidence type="ECO:0000259" key="2">
    <source>
        <dbReference type="Pfam" id="PF13649"/>
    </source>
</evidence>
<accession>A0A023BVV7</accession>
<dbReference type="SUPFAM" id="SSF53335">
    <property type="entry name" value="S-adenosyl-L-methionine-dependent methyltransferases"/>
    <property type="match status" value="1"/>
</dbReference>
<sequence>MNSLYSDLAKVYDAMYATFIDYKDEYEFYSEVLKKYNKKSLLEIGSGTGNLTTYFKKNGFEYLGFDLNEEMLEIARIKNPDCIYIKGDMRSFKLEKPVESIIMTGRTISYLLSNQDVESTLKSIHNNLEKGGVFCFDFIDANKFIPEISEGKEITHEASYDNIYYVRKSKWNLNLKQGMDFIWESNYYKKEGKKLIEIGKDNSIIRTFTINEIEIFLQINNFEIRKIIKKKSYAFPTYAIIALKK</sequence>
<gene>
    <name evidence="3" type="ORF">ATO12_14960</name>
</gene>
<dbReference type="Gene3D" id="3.40.50.150">
    <property type="entry name" value="Vaccinia Virus protein VP39"/>
    <property type="match status" value="1"/>
</dbReference>
<name>A0A023BVV7_9FLAO</name>
<feature type="domain" description="Methyltransferase" evidence="2">
    <location>
        <begin position="42"/>
        <end position="132"/>
    </location>
</feature>
<dbReference type="Proteomes" id="UP000023541">
    <property type="component" value="Unassembled WGS sequence"/>
</dbReference>
<proteinExistence type="predicted"/>
<keyword evidence="4" id="KW-1185">Reference proteome</keyword>
<dbReference type="Pfam" id="PF13649">
    <property type="entry name" value="Methyltransf_25"/>
    <property type="match status" value="1"/>
</dbReference>
<organism evidence="3 4">
    <name type="scientific">Aquimarina atlantica</name>
    <dbReference type="NCBI Taxonomy" id="1317122"/>
    <lineage>
        <taxon>Bacteria</taxon>
        <taxon>Pseudomonadati</taxon>
        <taxon>Bacteroidota</taxon>
        <taxon>Flavobacteriia</taxon>
        <taxon>Flavobacteriales</taxon>
        <taxon>Flavobacteriaceae</taxon>
        <taxon>Aquimarina</taxon>
    </lineage>
</organism>
<dbReference type="OrthoDB" id="9789123at2"/>
<comment type="caution">
    <text evidence="3">The sequence shown here is derived from an EMBL/GenBank/DDBJ whole genome shotgun (WGS) entry which is preliminary data.</text>
</comment>
<protein>
    <recommendedName>
        <fullName evidence="2">Methyltransferase domain-containing protein</fullName>
    </recommendedName>
</protein>
<dbReference type="CDD" id="cd02440">
    <property type="entry name" value="AdoMet_MTases"/>
    <property type="match status" value="1"/>
</dbReference>
<evidence type="ECO:0000256" key="1">
    <source>
        <dbReference type="ARBA" id="ARBA00022679"/>
    </source>
</evidence>
<keyword evidence="1" id="KW-0808">Transferase</keyword>
<dbReference type="PANTHER" id="PTHR43861">
    <property type="entry name" value="TRANS-ACONITATE 2-METHYLTRANSFERASE-RELATED"/>
    <property type="match status" value="1"/>
</dbReference>
<dbReference type="eggNOG" id="COG4106">
    <property type="taxonomic scope" value="Bacteria"/>
</dbReference>
<dbReference type="InterPro" id="IPR041698">
    <property type="entry name" value="Methyltransf_25"/>
</dbReference>
<dbReference type="EMBL" id="AQRA01000004">
    <property type="protein sequence ID" value="EZH74167.1"/>
    <property type="molecule type" value="Genomic_DNA"/>
</dbReference>